<evidence type="ECO:0000313" key="2">
    <source>
        <dbReference type="Proteomes" id="UP000199615"/>
    </source>
</evidence>
<dbReference type="EMBL" id="FODT01000003">
    <property type="protein sequence ID" value="SEO56555.1"/>
    <property type="molecule type" value="Genomic_DNA"/>
</dbReference>
<dbReference type="RefSeq" id="WP_175557631.1">
    <property type="nucleotide sequence ID" value="NZ_FODT01000003.1"/>
</dbReference>
<protein>
    <submittedName>
        <fullName evidence="1">Uncharacterized protein</fullName>
    </submittedName>
</protein>
<dbReference type="AlphaFoldDB" id="A0A1H8QQR0"/>
<name>A0A1H8QQR0_9BRAD</name>
<evidence type="ECO:0000313" key="1">
    <source>
        <dbReference type="EMBL" id="SEO56555.1"/>
    </source>
</evidence>
<organism evidence="1 2">
    <name type="scientific">Rhodopseudomonas pseudopalustris</name>
    <dbReference type="NCBI Taxonomy" id="1513892"/>
    <lineage>
        <taxon>Bacteria</taxon>
        <taxon>Pseudomonadati</taxon>
        <taxon>Pseudomonadota</taxon>
        <taxon>Alphaproteobacteria</taxon>
        <taxon>Hyphomicrobiales</taxon>
        <taxon>Nitrobacteraceae</taxon>
        <taxon>Rhodopseudomonas</taxon>
    </lineage>
</organism>
<sequence length="54" mass="6257">MRTKLIRITTTNYPVSRLPPDLREDLDPTAIVAVIVEHEEVLPDWLEKDNAEKD</sequence>
<gene>
    <name evidence="1" type="ORF">SAMN05444123_103320</name>
</gene>
<reference evidence="2" key="1">
    <citation type="submission" date="2016-10" db="EMBL/GenBank/DDBJ databases">
        <authorList>
            <person name="Varghese N."/>
            <person name="Submissions S."/>
        </authorList>
    </citation>
    <scope>NUCLEOTIDE SEQUENCE [LARGE SCALE GENOMIC DNA]</scope>
    <source>
        <strain evidence="2">DSM 123</strain>
    </source>
</reference>
<accession>A0A1H8QQR0</accession>
<proteinExistence type="predicted"/>
<keyword evidence="2" id="KW-1185">Reference proteome</keyword>
<dbReference type="Proteomes" id="UP000199615">
    <property type="component" value="Unassembled WGS sequence"/>
</dbReference>